<proteinExistence type="predicted"/>
<feature type="non-terminal residue" evidence="2">
    <location>
        <position position="1"/>
    </location>
</feature>
<organism evidence="2 3">
    <name type="scientific">Thalassiosira oceanica</name>
    <name type="common">Marine diatom</name>
    <dbReference type="NCBI Taxonomy" id="159749"/>
    <lineage>
        <taxon>Eukaryota</taxon>
        <taxon>Sar</taxon>
        <taxon>Stramenopiles</taxon>
        <taxon>Ochrophyta</taxon>
        <taxon>Bacillariophyta</taxon>
        <taxon>Coscinodiscophyceae</taxon>
        <taxon>Thalassiosirophycidae</taxon>
        <taxon>Thalassiosirales</taxon>
        <taxon>Thalassiosiraceae</taxon>
        <taxon>Thalassiosira</taxon>
    </lineage>
</organism>
<accession>K0SHS7</accession>
<evidence type="ECO:0000256" key="1">
    <source>
        <dbReference type="SAM" id="MobiDB-lite"/>
    </source>
</evidence>
<sequence length="506" mass="56673">AYVQRVIRTQAGLVGPPAPPAAHAIPDVNDTRNVDAESLSFGDGGSDDKDEDVDDPMAMVFPLGRSTGANPWFDGSDYPRPRPRNTEEERDRKWVFQKGNAKDHSEVAEGEDFSEVARFNKASHRRNHGKDCNLLGLDDIANVSTEEMNDQSRDCSDEVLKKIKDRGDWNNKNNPDKSERNFYVPPTTLFAIDVLTDEDSAFDTDGGVWKRVWEGYGTKDTSSMLGICGTKLYYMAQGDEKLFPQKERGSGNEIMNKFIKVTALETDVRPEDRDDDNLHKPTTEDERLLSEAKEAMRSLVCPENKLVLTDLGGCFRGKYPGLGEFHTGTSVVVKRGQLDPYETFETCDFIKEEKCAWTSAFDGRRCVYTRNSKPGPGYVELWSEDIHGKWSDIEVGNRNPAHGSIPEETIKGWGDMTKRKSGGQSKGGVYKLKLDKERREVIEYKDNWTAFGYTKGRNGIKVGDVVDAGRGGKELDGNLYVHESQCKEKTYVEGDILPLKAPVVQP</sequence>
<name>K0SHS7_THAOC</name>
<comment type="caution">
    <text evidence="2">The sequence shown here is derived from an EMBL/GenBank/DDBJ whole genome shotgun (WGS) entry which is preliminary data.</text>
</comment>
<evidence type="ECO:0000313" key="2">
    <source>
        <dbReference type="EMBL" id="EJK58072.1"/>
    </source>
</evidence>
<gene>
    <name evidence="2" type="ORF">THAOC_21825</name>
</gene>
<keyword evidence="3" id="KW-1185">Reference proteome</keyword>
<dbReference type="AlphaFoldDB" id="K0SHS7"/>
<protein>
    <submittedName>
        <fullName evidence="2">Uncharacterized protein</fullName>
    </submittedName>
</protein>
<evidence type="ECO:0000313" key="3">
    <source>
        <dbReference type="Proteomes" id="UP000266841"/>
    </source>
</evidence>
<feature type="compositionally biased region" description="Basic and acidic residues" evidence="1">
    <location>
        <begin position="77"/>
        <end position="107"/>
    </location>
</feature>
<feature type="region of interest" description="Disordered" evidence="1">
    <location>
        <begin position="12"/>
        <end position="111"/>
    </location>
</feature>
<dbReference type="Proteomes" id="UP000266841">
    <property type="component" value="Unassembled WGS sequence"/>
</dbReference>
<dbReference type="EMBL" id="AGNL01026239">
    <property type="protein sequence ID" value="EJK58072.1"/>
    <property type="molecule type" value="Genomic_DNA"/>
</dbReference>
<reference evidence="2 3" key="1">
    <citation type="journal article" date="2012" name="Genome Biol.">
        <title>Genome and low-iron response of an oceanic diatom adapted to chronic iron limitation.</title>
        <authorList>
            <person name="Lommer M."/>
            <person name="Specht M."/>
            <person name="Roy A.S."/>
            <person name="Kraemer L."/>
            <person name="Andreson R."/>
            <person name="Gutowska M.A."/>
            <person name="Wolf J."/>
            <person name="Bergner S.V."/>
            <person name="Schilhabel M.B."/>
            <person name="Klostermeier U.C."/>
            <person name="Beiko R.G."/>
            <person name="Rosenstiel P."/>
            <person name="Hippler M."/>
            <person name="Laroche J."/>
        </authorList>
    </citation>
    <scope>NUCLEOTIDE SEQUENCE [LARGE SCALE GENOMIC DNA]</scope>
    <source>
        <strain evidence="2 3">CCMP1005</strain>
    </source>
</reference>
<feature type="region of interest" description="Disordered" evidence="1">
    <location>
        <begin position="397"/>
        <end position="424"/>
    </location>
</feature>